<dbReference type="Proteomes" id="UP001604336">
    <property type="component" value="Unassembled WGS sequence"/>
</dbReference>
<dbReference type="PROSITE" id="PS51671">
    <property type="entry name" value="ACT"/>
    <property type="match status" value="1"/>
</dbReference>
<reference evidence="5" key="1">
    <citation type="submission" date="2024-07" db="EMBL/GenBank/DDBJ databases">
        <title>Two chromosome-level genome assemblies of Korean endemic species Abeliophyllum distichum and Forsythia ovata (Oleaceae).</title>
        <authorList>
            <person name="Jang H."/>
        </authorList>
    </citation>
    <scope>NUCLEOTIDE SEQUENCE [LARGE SCALE GENOMIC DNA]</scope>
</reference>
<dbReference type="GO" id="GO:0080090">
    <property type="term" value="P:regulation of primary metabolic process"/>
    <property type="evidence" value="ECO:0007669"/>
    <property type="project" value="UniProtKB-ARBA"/>
</dbReference>
<sequence length="132" mass="14793">MYVKHLQERVKTFEEQATKQTVESVVLVKKSKLSVEDDGSSEENNSSELPEIEAKVCNNHILLRIHCQKNKGILSKILTEVEKLQLSIVNANATSFGSFALDITIYAEMEKESNFTLKEVVRALRCALLPAA</sequence>
<dbReference type="PANTHER" id="PTHR45959:SF2">
    <property type="entry name" value="BHLH TRANSCRIPTION FACTOR"/>
    <property type="match status" value="1"/>
</dbReference>
<dbReference type="AlphaFoldDB" id="A0ABD1SGM6"/>
<feature type="domain" description="ACT" evidence="3">
    <location>
        <begin position="62"/>
        <end position="132"/>
    </location>
</feature>
<dbReference type="GO" id="GO:0005634">
    <property type="term" value="C:nucleus"/>
    <property type="evidence" value="ECO:0007669"/>
    <property type="project" value="UniProtKB-SubCell"/>
</dbReference>
<evidence type="ECO:0000256" key="1">
    <source>
        <dbReference type="ARBA" id="ARBA00004123"/>
    </source>
</evidence>
<evidence type="ECO:0000256" key="2">
    <source>
        <dbReference type="ARBA" id="ARBA00023242"/>
    </source>
</evidence>
<evidence type="ECO:0000313" key="4">
    <source>
        <dbReference type="EMBL" id="KAL2499528.1"/>
    </source>
</evidence>
<evidence type="ECO:0000313" key="5">
    <source>
        <dbReference type="Proteomes" id="UP001604336"/>
    </source>
</evidence>
<protein>
    <submittedName>
        <fullName evidence="4">Transcription factor bHLH</fullName>
    </submittedName>
</protein>
<dbReference type="InterPro" id="IPR052610">
    <property type="entry name" value="bHLH_transcription_regulator"/>
</dbReference>
<keyword evidence="5" id="KW-1185">Reference proteome</keyword>
<gene>
    <name evidence="4" type="ORF">Adt_25078</name>
</gene>
<name>A0ABD1SGM6_9LAMI</name>
<comment type="subcellular location">
    <subcellularLocation>
        <location evidence="1">Nucleus</location>
    </subcellularLocation>
</comment>
<dbReference type="EMBL" id="JBFOLK010000007">
    <property type="protein sequence ID" value="KAL2499528.1"/>
    <property type="molecule type" value="Genomic_DNA"/>
</dbReference>
<comment type="caution">
    <text evidence="4">The sequence shown here is derived from an EMBL/GenBank/DDBJ whole genome shotgun (WGS) entry which is preliminary data.</text>
</comment>
<dbReference type="Pfam" id="PF22754">
    <property type="entry name" value="bHLH-TF_ACT-like_plant"/>
    <property type="match status" value="1"/>
</dbReference>
<dbReference type="PANTHER" id="PTHR45959">
    <property type="entry name" value="BHLH TRANSCRIPTION FACTOR"/>
    <property type="match status" value="1"/>
</dbReference>
<organism evidence="4 5">
    <name type="scientific">Abeliophyllum distichum</name>
    <dbReference type="NCBI Taxonomy" id="126358"/>
    <lineage>
        <taxon>Eukaryota</taxon>
        <taxon>Viridiplantae</taxon>
        <taxon>Streptophyta</taxon>
        <taxon>Embryophyta</taxon>
        <taxon>Tracheophyta</taxon>
        <taxon>Spermatophyta</taxon>
        <taxon>Magnoliopsida</taxon>
        <taxon>eudicotyledons</taxon>
        <taxon>Gunneridae</taxon>
        <taxon>Pentapetalae</taxon>
        <taxon>asterids</taxon>
        <taxon>lamiids</taxon>
        <taxon>Lamiales</taxon>
        <taxon>Oleaceae</taxon>
        <taxon>Forsythieae</taxon>
        <taxon>Abeliophyllum</taxon>
    </lineage>
</organism>
<dbReference type="InterPro" id="IPR002912">
    <property type="entry name" value="ACT_dom"/>
</dbReference>
<proteinExistence type="predicted"/>
<keyword evidence="2" id="KW-0539">Nucleus</keyword>
<accession>A0ABD1SGM6</accession>
<evidence type="ECO:0000259" key="3">
    <source>
        <dbReference type="PROSITE" id="PS51671"/>
    </source>
</evidence>
<dbReference type="InterPro" id="IPR054502">
    <property type="entry name" value="bHLH-TF_ACT-like_plant"/>
</dbReference>